<dbReference type="InterPro" id="IPR036638">
    <property type="entry name" value="HLH_DNA-bd_sf"/>
</dbReference>
<keyword evidence="3" id="KW-0805">Transcription regulation</keyword>
<protein>
    <submittedName>
        <fullName evidence="9">MYC4E</fullName>
    </submittedName>
</protein>
<organism evidence="9">
    <name type="scientific">Thinopyrum obtusiflorum</name>
    <dbReference type="NCBI Taxonomy" id="4589"/>
    <lineage>
        <taxon>Eukaryota</taxon>
        <taxon>Viridiplantae</taxon>
        <taxon>Streptophyta</taxon>
        <taxon>Embryophyta</taxon>
        <taxon>Tracheophyta</taxon>
        <taxon>Spermatophyta</taxon>
        <taxon>Magnoliopsida</taxon>
        <taxon>Liliopsida</taxon>
        <taxon>Poales</taxon>
        <taxon>Poaceae</taxon>
        <taxon>BOP clade</taxon>
        <taxon>Pooideae</taxon>
        <taxon>Triticodae</taxon>
        <taxon>Triticeae</taxon>
        <taxon>Triticinae</taxon>
        <taxon>Thinopyrum</taxon>
    </lineage>
</organism>
<dbReference type="InterPro" id="IPR054502">
    <property type="entry name" value="bHLH-TF_ACT-like_plant"/>
</dbReference>
<accession>A0A221C9D9</accession>
<keyword evidence="4" id="KW-0010">Activator</keyword>
<keyword evidence="5" id="KW-0804">Transcription</keyword>
<evidence type="ECO:0000313" key="9">
    <source>
        <dbReference type="EMBL" id="ASL69970.1"/>
    </source>
</evidence>
<evidence type="ECO:0000256" key="3">
    <source>
        <dbReference type="ARBA" id="ARBA00023015"/>
    </source>
</evidence>
<dbReference type="PANTHER" id="PTHR46266">
    <property type="entry name" value="TRANSCRIPTION FACTOR TT8"/>
    <property type="match status" value="1"/>
</dbReference>
<evidence type="ECO:0000256" key="2">
    <source>
        <dbReference type="ARBA" id="ARBA00005510"/>
    </source>
</evidence>
<feature type="region of interest" description="Disordered" evidence="7">
    <location>
        <begin position="1"/>
        <end position="27"/>
    </location>
</feature>
<dbReference type="InterPro" id="IPR011598">
    <property type="entry name" value="bHLH_dom"/>
</dbReference>
<name>A0A221C9D9_9POAL</name>
<evidence type="ECO:0000256" key="6">
    <source>
        <dbReference type="ARBA" id="ARBA00023242"/>
    </source>
</evidence>
<evidence type="ECO:0000256" key="5">
    <source>
        <dbReference type="ARBA" id="ARBA00023163"/>
    </source>
</evidence>
<dbReference type="EMBL" id="KX914905">
    <property type="protein sequence ID" value="ASL69970.1"/>
    <property type="molecule type" value="mRNA"/>
</dbReference>
<dbReference type="AlphaFoldDB" id="A0A221C9D9"/>
<feature type="region of interest" description="Disordered" evidence="7">
    <location>
        <begin position="442"/>
        <end position="466"/>
    </location>
</feature>
<comment type="subcellular location">
    <subcellularLocation>
        <location evidence="1">Nucleus</location>
    </subcellularLocation>
</comment>
<dbReference type="Gene3D" id="4.10.280.10">
    <property type="entry name" value="Helix-loop-helix DNA-binding domain"/>
    <property type="match status" value="1"/>
</dbReference>
<comment type="similarity">
    <text evidence="2">Belongs to the bHLH protein family.</text>
</comment>
<dbReference type="InterPro" id="IPR025610">
    <property type="entry name" value="MYC/MYB_N"/>
</dbReference>
<evidence type="ECO:0000256" key="1">
    <source>
        <dbReference type="ARBA" id="ARBA00004123"/>
    </source>
</evidence>
<dbReference type="PANTHER" id="PTHR46266:SF3">
    <property type="entry name" value="TRANSCRIPTION FACTOR EGL1"/>
    <property type="match status" value="1"/>
</dbReference>
<evidence type="ECO:0000259" key="8">
    <source>
        <dbReference type="PROSITE" id="PS50888"/>
    </source>
</evidence>
<keyword evidence="6" id="KW-0539">Nucleus</keyword>
<dbReference type="GO" id="GO:0046983">
    <property type="term" value="F:protein dimerization activity"/>
    <property type="evidence" value="ECO:0007669"/>
    <property type="project" value="InterPro"/>
</dbReference>
<reference evidence="9" key="1">
    <citation type="journal article" date="2017" name="PLoS ONE">
        <title>ThMYC4E, candidate Blue aleurone 1 gene controlling the associated trait in Triticum aestivum.</title>
        <authorList>
            <person name="Li N."/>
            <person name="Li S."/>
            <person name="Zhang K."/>
            <person name="Chen W."/>
            <person name="Zhang B."/>
            <person name="Wang D."/>
            <person name="Liu D."/>
            <person name="Liu B."/>
            <person name="Zhang H."/>
        </authorList>
    </citation>
    <scope>NUCLEOTIDE SEQUENCE</scope>
</reference>
<dbReference type="Pfam" id="PF14215">
    <property type="entry name" value="bHLH-MYC_N"/>
    <property type="match status" value="1"/>
</dbReference>
<dbReference type="Pfam" id="PF22754">
    <property type="entry name" value="bHLH-TF_ACT-like_plant"/>
    <property type="match status" value="1"/>
</dbReference>
<gene>
    <name evidence="9" type="primary">MYC4E</name>
</gene>
<dbReference type="Pfam" id="PF00010">
    <property type="entry name" value="HLH"/>
    <property type="match status" value="1"/>
</dbReference>
<proteinExistence type="evidence at transcript level"/>
<dbReference type="GO" id="GO:0005634">
    <property type="term" value="C:nucleus"/>
    <property type="evidence" value="ECO:0007669"/>
    <property type="project" value="UniProtKB-SubCell"/>
</dbReference>
<evidence type="ECO:0000256" key="7">
    <source>
        <dbReference type="SAM" id="MobiDB-lite"/>
    </source>
</evidence>
<dbReference type="SMART" id="SM00353">
    <property type="entry name" value="HLH"/>
    <property type="match status" value="1"/>
</dbReference>
<dbReference type="PROSITE" id="PS50888">
    <property type="entry name" value="BHLH"/>
    <property type="match status" value="1"/>
</dbReference>
<sequence length="568" mass="62845">MREIATQRCGNRSMALSAPPSQEQPSGKQFGYQLAAAVRSINWTYGIFWSISASPRPGHSSVLAWKDGFYNGEIKTRKITGSTTTELTADERVMHRSKQLRELYESLLPGNSNNRARRPTASLSPEDLGDGEWYYTISMTYTFHPNQGLPGKSFASNQHVWLYNAQYANTRVFPRALLAKTIVCIPFMGGVLELGTSDQVLEDPSMVKRISTSFWELHLPSSLESKDPSSSTSANDTREATDIILFEDFDHNDTVEGVISEQREVQCPSNVNLERLTKQMDEFHSLLGGLDVHPLEDRWIMDEPFEFTFSPEVAPAMDMPSTDDVIVTLSRSEGSRPSCFTAWKGSSESKYVAGQVVGESQKLLNKVVAGGAWASNYGGRTMVRAQGINSNTHVMTERRRREKLNEMFLVLKSLVPSIHKVDKASILTETIGYLRELKQRVDQLESSRSPSHPKETTGPSRSHVVGARKKIVSAGSKRKAPGLESPSNVVNVTMLDKVVLLEVQCPWKELLMTQVFDAIKSLCLDVVSVQASTSGGRLDLKIRANQQLAVGSAMVAPGAITETLQKAI</sequence>
<dbReference type="SUPFAM" id="SSF47459">
    <property type="entry name" value="HLH, helix-loop-helix DNA-binding domain"/>
    <property type="match status" value="1"/>
</dbReference>
<evidence type="ECO:0000256" key="4">
    <source>
        <dbReference type="ARBA" id="ARBA00023159"/>
    </source>
</evidence>
<feature type="domain" description="BHLH" evidence="8">
    <location>
        <begin position="388"/>
        <end position="437"/>
    </location>
</feature>